<keyword evidence="3" id="KW-1185">Reference proteome</keyword>
<dbReference type="AlphaFoldDB" id="A0AA37DGB3"/>
<evidence type="ECO:0000313" key="3">
    <source>
        <dbReference type="Proteomes" id="UP000018466"/>
    </source>
</evidence>
<protein>
    <submittedName>
        <fullName evidence="2">Uncharacterized protein</fullName>
    </submittedName>
</protein>
<feature type="transmembrane region" description="Helical" evidence="1">
    <location>
        <begin position="43"/>
        <end position="64"/>
    </location>
</feature>
<reference evidence="2 3" key="1">
    <citation type="submission" date="2011-10" db="EMBL/GenBank/DDBJ databases">
        <title>The Genome Sequence of Lachnospiraceae bacterium ACC2.</title>
        <authorList>
            <consortium name="The Broad Institute Genome Sequencing Platform"/>
            <person name="Earl A."/>
            <person name="Ward D."/>
            <person name="Feldgarden M."/>
            <person name="Gevers D."/>
            <person name="Sizova M."/>
            <person name="Hazen A."/>
            <person name="Epstein S."/>
            <person name="Young S.K."/>
            <person name="Zeng Q."/>
            <person name="Gargeya S."/>
            <person name="Fitzgerald M."/>
            <person name="Haas B."/>
            <person name="Abouelleil A."/>
            <person name="Alvarado L."/>
            <person name="Arachchi H.M."/>
            <person name="Berlin A."/>
            <person name="Brown A."/>
            <person name="Chapman S.B."/>
            <person name="Chen Z."/>
            <person name="Dunbar C."/>
            <person name="Freedman E."/>
            <person name="Gearin G."/>
            <person name="Goldberg J."/>
            <person name="Griggs A."/>
            <person name="Gujja S."/>
            <person name="Heiman D."/>
            <person name="Howarth C."/>
            <person name="Larson L."/>
            <person name="Lui A."/>
            <person name="MacDonald P.J.P."/>
            <person name="Montmayeur A."/>
            <person name="Murphy C."/>
            <person name="Neiman D."/>
            <person name="Pearson M."/>
            <person name="Priest M."/>
            <person name="Roberts A."/>
            <person name="Saif S."/>
            <person name="Shea T."/>
            <person name="Shenoy N."/>
            <person name="Sisk P."/>
            <person name="Stolte C."/>
            <person name="Sykes S."/>
            <person name="Wortman J."/>
            <person name="Nusbaum C."/>
            <person name="Birren B."/>
        </authorList>
    </citation>
    <scope>NUCLEOTIDE SEQUENCE [LARGE SCALE GENOMIC DNA]</scope>
    <source>
        <strain evidence="2 3">ACC2</strain>
    </source>
</reference>
<feature type="transmembrane region" description="Helical" evidence="1">
    <location>
        <begin position="71"/>
        <end position="89"/>
    </location>
</feature>
<comment type="caution">
    <text evidence="2">The sequence shown here is derived from an EMBL/GenBank/DDBJ whole genome shotgun (WGS) entry which is preliminary data.</text>
</comment>
<feature type="transmembrane region" description="Helical" evidence="1">
    <location>
        <begin position="12"/>
        <end position="31"/>
    </location>
</feature>
<dbReference type="EMBL" id="AGEL01000006">
    <property type="protein sequence ID" value="EHO17022.1"/>
    <property type="molecule type" value="Genomic_DNA"/>
</dbReference>
<gene>
    <name evidence="2" type="ORF">HMPREF9623_00621</name>
</gene>
<dbReference type="RefSeq" id="WP_009532454.1">
    <property type="nucleotide sequence ID" value="NZ_JH590862.1"/>
</dbReference>
<dbReference type="GeneID" id="86940401"/>
<organism evidence="2 3">
    <name type="scientific">Stomatobaculum longum</name>
    <dbReference type="NCBI Taxonomy" id="796942"/>
    <lineage>
        <taxon>Bacteria</taxon>
        <taxon>Bacillati</taxon>
        <taxon>Bacillota</taxon>
        <taxon>Clostridia</taxon>
        <taxon>Lachnospirales</taxon>
        <taxon>Lachnospiraceae</taxon>
        <taxon>Stomatobaculum</taxon>
    </lineage>
</organism>
<keyword evidence="1" id="KW-0812">Transmembrane</keyword>
<accession>A0AA37DGB3</accession>
<proteinExistence type="predicted"/>
<evidence type="ECO:0000313" key="2">
    <source>
        <dbReference type="EMBL" id="EHO17022.1"/>
    </source>
</evidence>
<evidence type="ECO:0000256" key="1">
    <source>
        <dbReference type="SAM" id="Phobius"/>
    </source>
</evidence>
<dbReference type="Proteomes" id="UP000018466">
    <property type="component" value="Unassembled WGS sequence"/>
</dbReference>
<sequence>MKQTVKIPANASIWILHLFIAADCGFMGVFQQWRRHRYNAWPYLRYSFLRFLILGMLLTLHVKYARLNRKLWYAFLLADGILLVCFWKGYLLYPWEILLTVMGVLLAQLWGTHRQLGQGRETIDI</sequence>
<name>A0AA37DGB3_9FIRM</name>
<keyword evidence="1" id="KW-0472">Membrane</keyword>
<keyword evidence="1" id="KW-1133">Transmembrane helix</keyword>